<dbReference type="SMART" id="SM00862">
    <property type="entry name" value="Trans_reg_C"/>
    <property type="match status" value="1"/>
</dbReference>
<dbReference type="CDD" id="cd19934">
    <property type="entry name" value="REC_OmpR_EcPhoP-like"/>
    <property type="match status" value="1"/>
</dbReference>
<sequence length="220" mass="24384">MRLLVAEDDKRIAEDVRTVLTAAGYAVDLTHSGQDAWFRGDTEDYGLVVLDLGLPGMDGISILKQWRMSGRHMPVLVLTARGSWAERVEGIDAGADDYLPKPFQFEELLARIRALIRRSVGHGAATIEVASLVVDTRTMRVVVDGMPLNLTPFEYRLVSYLAHHRGRVVPASELQDHVYGDDFSRDGNALEAMIARLRKKIGSDVISTRRGFGYVMGDSV</sequence>
<dbReference type="PANTHER" id="PTHR48111:SF37">
    <property type="entry name" value="RESPONSE REGULATOR PROTEIN CARR"/>
    <property type="match status" value="1"/>
</dbReference>
<name>A0ABX2Q8C8_9HYPH</name>
<dbReference type="InterPro" id="IPR011006">
    <property type="entry name" value="CheY-like_superfamily"/>
</dbReference>
<evidence type="ECO:0000256" key="3">
    <source>
        <dbReference type="PROSITE-ProRule" id="PRU01091"/>
    </source>
</evidence>
<organism evidence="6 7">
    <name type="scientific">Mycoplana rhizolycopersici</name>
    <dbReference type="NCBI Taxonomy" id="2746702"/>
    <lineage>
        <taxon>Bacteria</taxon>
        <taxon>Pseudomonadati</taxon>
        <taxon>Pseudomonadota</taxon>
        <taxon>Alphaproteobacteria</taxon>
        <taxon>Hyphomicrobiales</taxon>
        <taxon>Rhizobiaceae</taxon>
        <taxon>Mycoplana</taxon>
    </lineage>
</organism>
<dbReference type="Pfam" id="PF00486">
    <property type="entry name" value="Trans_reg_C"/>
    <property type="match status" value="1"/>
</dbReference>
<dbReference type="InterPro" id="IPR001867">
    <property type="entry name" value="OmpR/PhoB-type_DNA-bd"/>
</dbReference>
<dbReference type="InterPro" id="IPR036388">
    <property type="entry name" value="WH-like_DNA-bd_sf"/>
</dbReference>
<dbReference type="Proteomes" id="UP000659172">
    <property type="component" value="Unassembled WGS sequence"/>
</dbReference>
<evidence type="ECO:0000313" key="7">
    <source>
        <dbReference type="Proteomes" id="UP000659172"/>
    </source>
</evidence>
<dbReference type="Gene3D" id="3.40.50.2300">
    <property type="match status" value="1"/>
</dbReference>
<evidence type="ECO:0000256" key="1">
    <source>
        <dbReference type="ARBA" id="ARBA00023125"/>
    </source>
</evidence>
<keyword evidence="1 3" id="KW-0238">DNA-binding</keyword>
<dbReference type="InterPro" id="IPR001789">
    <property type="entry name" value="Sig_transdc_resp-reg_receiver"/>
</dbReference>
<feature type="modified residue" description="4-aspartylphosphate" evidence="2">
    <location>
        <position position="51"/>
    </location>
</feature>
<protein>
    <submittedName>
        <fullName evidence="6">Response regulator transcription factor</fullName>
    </submittedName>
</protein>
<comment type="caution">
    <text evidence="6">The sequence shown here is derived from an EMBL/GenBank/DDBJ whole genome shotgun (WGS) entry which is preliminary data.</text>
</comment>
<dbReference type="Gene3D" id="6.10.250.690">
    <property type="match status" value="1"/>
</dbReference>
<dbReference type="InterPro" id="IPR039420">
    <property type="entry name" value="WalR-like"/>
</dbReference>
<evidence type="ECO:0000256" key="2">
    <source>
        <dbReference type="PROSITE-ProRule" id="PRU00169"/>
    </source>
</evidence>
<evidence type="ECO:0000313" key="6">
    <source>
        <dbReference type="EMBL" id="NVP53964.1"/>
    </source>
</evidence>
<evidence type="ECO:0000259" key="4">
    <source>
        <dbReference type="PROSITE" id="PS50110"/>
    </source>
</evidence>
<feature type="domain" description="Response regulatory" evidence="4">
    <location>
        <begin position="2"/>
        <end position="116"/>
    </location>
</feature>
<dbReference type="SMART" id="SM00448">
    <property type="entry name" value="REC"/>
    <property type="match status" value="1"/>
</dbReference>
<dbReference type="PROSITE" id="PS51755">
    <property type="entry name" value="OMPR_PHOB"/>
    <property type="match status" value="1"/>
</dbReference>
<dbReference type="EMBL" id="JABXYK010000001">
    <property type="protein sequence ID" value="NVP53964.1"/>
    <property type="molecule type" value="Genomic_DNA"/>
</dbReference>
<dbReference type="Gene3D" id="1.10.10.10">
    <property type="entry name" value="Winged helix-like DNA-binding domain superfamily/Winged helix DNA-binding domain"/>
    <property type="match status" value="1"/>
</dbReference>
<accession>A0ABX2Q8C8</accession>
<feature type="DNA-binding region" description="OmpR/PhoB-type" evidence="3">
    <location>
        <begin position="124"/>
        <end position="218"/>
    </location>
</feature>
<keyword evidence="7" id="KW-1185">Reference proteome</keyword>
<dbReference type="SUPFAM" id="SSF52172">
    <property type="entry name" value="CheY-like"/>
    <property type="match status" value="1"/>
</dbReference>
<dbReference type="RefSeq" id="WP_176948016.1">
    <property type="nucleotide sequence ID" value="NZ_JABXYK010000001.1"/>
</dbReference>
<proteinExistence type="predicted"/>
<feature type="domain" description="OmpR/PhoB-type" evidence="5">
    <location>
        <begin position="124"/>
        <end position="218"/>
    </location>
</feature>
<dbReference type="CDD" id="cd00383">
    <property type="entry name" value="trans_reg_C"/>
    <property type="match status" value="1"/>
</dbReference>
<dbReference type="PROSITE" id="PS50110">
    <property type="entry name" value="RESPONSE_REGULATORY"/>
    <property type="match status" value="1"/>
</dbReference>
<dbReference type="Pfam" id="PF00072">
    <property type="entry name" value="Response_reg"/>
    <property type="match status" value="1"/>
</dbReference>
<evidence type="ECO:0000259" key="5">
    <source>
        <dbReference type="PROSITE" id="PS51755"/>
    </source>
</evidence>
<keyword evidence="2" id="KW-0597">Phosphoprotein</keyword>
<gene>
    <name evidence="6" type="ORF">HV823_01725</name>
</gene>
<dbReference type="PANTHER" id="PTHR48111">
    <property type="entry name" value="REGULATOR OF RPOS"/>
    <property type="match status" value="1"/>
</dbReference>
<reference evidence="6 7" key="1">
    <citation type="submission" date="2020-06" db="EMBL/GenBank/DDBJ databases">
        <title>Rhizobium sp.nov. isolated from the tomato plant.</title>
        <authorList>
            <person name="Thin K.K."/>
            <person name="Zhang X."/>
            <person name="He S."/>
        </authorList>
    </citation>
    <scope>NUCLEOTIDE SEQUENCE [LARGE SCALE GENOMIC DNA]</scope>
    <source>
        <strain evidence="6 7">DBTS2</strain>
    </source>
</reference>